<proteinExistence type="predicted"/>
<evidence type="ECO:0000256" key="3">
    <source>
        <dbReference type="ARBA" id="ARBA00023002"/>
    </source>
</evidence>
<evidence type="ECO:0000313" key="7">
    <source>
        <dbReference type="Proteomes" id="UP000184164"/>
    </source>
</evidence>
<accession>A0A1M5ALL2</accession>
<keyword evidence="2" id="KW-0479">Metal-binding</keyword>
<reference evidence="6 7" key="1">
    <citation type="submission" date="2016-11" db="EMBL/GenBank/DDBJ databases">
        <authorList>
            <person name="Jaros S."/>
            <person name="Januszkiewicz K."/>
            <person name="Wedrychowicz H."/>
        </authorList>
    </citation>
    <scope>NUCLEOTIDE SEQUENCE [LARGE SCALE GENOMIC DNA]</scope>
    <source>
        <strain evidence="6 7">DSM 26910</strain>
    </source>
</reference>
<dbReference type="Pfam" id="PF12831">
    <property type="entry name" value="FAD_oxidored"/>
    <property type="match status" value="1"/>
</dbReference>
<dbReference type="InterPro" id="IPR036188">
    <property type="entry name" value="FAD/NAD-bd_sf"/>
</dbReference>
<dbReference type="Gene3D" id="3.50.50.60">
    <property type="entry name" value="FAD/NAD(P)-binding domain"/>
    <property type="match status" value="1"/>
</dbReference>
<dbReference type="STRING" id="1484053.SAMN05444274_104384"/>
<evidence type="ECO:0000256" key="4">
    <source>
        <dbReference type="ARBA" id="ARBA00023004"/>
    </source>
</evidence>
<gene>
    <name evidence="6" type="ORF">SAMN05444274_104384</name>
</gene>
<keyword evidence="7" id="KW-1185">Reference proteome</keyword>
<keyword evidence="5" id="KW-0411">Iron-sulfur</keyword>
<dbReference type="PANTHER" id="PTHR43498">
    <property type="entry name" value="FERREDOXIN:COB-COM HETERODISULFIDE REDUCTASE SUBUNIT A"/>
    <property type="match status" value="1"/>
</dbReference>
<evidence type="ECO:0000256" key="5">
    <source>
        <dbReference type="ARBA" id="ARBA00023014"/>
    </source>
</evidence>
<keyword evidence="4" id="KW-0408">Iron</keyword>
<protein>
    <submittedName>
        <fullName evidence="6">FAD dependent oxidoreductase</fullName>
    </submittedName>
</protein>
<sequence length="651" mass="71569">MNLFESAAFSVFRLLMFKQMRGSYLFLIGIVAVLSACSNVATQFDKEVDVLVIGGGASGTMAGIQSARLGASTQIVEEGPWLGGMLTSAGVSAIDGNHRLHSGLWAEFRQNLYDYYGGADSLSTGWVSKVLFEPSVGAEILLKMAQAEEKLTVQFNTKLLKINQIDGGWLATFSSDKGDTVYIKTAVVIDGTELGEVAKMVGIPYDVGMDARSVTGEEIAPEQANNIVQDLTYVVVLEDFGKGADKTISRPENYDPTPFYCTCQGRCDTSVFKRTLWDCGYMMEYGRLPNNKFMINWPISGNDYYANIIDMSAEERDSTLEKAKWFTRCYVYYLQNELGFKNLGIARNEFPTDDGFPMIPYHRESRRIKGKVRFTLNDLARPFSQKTALYRTGIAVGDYPVDHHHGAYPDQSKIPDIHFHPVPSFALPLGTLIPAAVKNFIVAEKSISVTNIVNGTTRLQPVCMLIGQASGVLAALAVELGVSPDEVPVRKVQKHLLEAGAYLQPYSDVTPENSYWEAVQCIGSTGIIKGEGKNKGWANLTLFHPDSVMTAPALLEGVRELVPGFDFSFETNVVTVEEAGRVAAELSRAIGSDPSRQVNAIDKIWEEYAFGEYVPSAAVTRCQMAVLLHELAAPFETLQVDLQGQFITETE</sequence>
<organism evidence="6 7">
    <name type="scientific">Mariniphaga anaerophila</name>
    <dbReference type="NCBI Taxonomy" id="1484053"/>
    <lineage>
        <taxon>Bacteria</taxon>
        <taxon>Pseudomonadati</taxon>
        <taxon>Bacteroidota</taxon>
        <taxon>Bacteroidia</taxon>
        <taxon>Marinilabiliales</taxon>
        <taxon>Prolixibacteraceae</taxon>
        <taxon>Mariniphaga</taxon>
    </lineage>
</organism>
<keyword evidence="3" id="KW-0560">Oxidoreductase</keyword>
<dbReference type="SUPFAM" id="SSF51905">
    <property type="entry name" value="FAD/NAD(P)-binding domain"/>
    <property type="match status" value="1"/>
</dbReference>
<keyword evidence="1" id="KW-0004">4Fe-4S</keyword>
<dbReference type="InterPro" id="IPR039650">
    <property type="entry name" value="HdrA-like"/>
</dbReference>
<dbReference type="PANTHER" id="PTHR43498:SF1">
    <property type="entry name" value="COB--COM HETERODISULFIDE REDUCTASE IRON-SULFUR SUBUNIT A"/>
    <property type="match status" value="1"/>
</dbReference>
<dbReference type="GO" id="GO:0016491">
    <property type="term" value="F:oxidoreductase activity"/>
    <property type="evidence" value="ECO:0007669"/>
    <property type="project" value="UniProtKB-KW"/>
</dbReference>
<evidence type="ECO:0000256" key="1">
    <source>
        <dbReference type="ARBA" id="ARBA00022485"/>
    </source>
</evidence>
<evidence type="ECO:0000256" key="2">
    <source>
        <dbReference type="ARBA" id="ARBA00022723"/>
    </source>
</evidence>
<dbReference type="Proteomes" id="UP000184164">
    <property type="component" value="Unassembled WGS sequence"/>
</dbReference>
<dbReference type="AlphaFoldDB" id="A0A1M5ALL2"/>
<name>A0A1M5ALL2_9BACT</name>
<dbReference type="GO" id="GO:0051539">
    <property type="term" value="F:4 iron, 4 sulfur cluster binding"/>
    <property type="evidence" value="ECO:0007669"/>
    <property type="project" value="UniProtKB-KW"/>
</dbReference>
<dbReference type="GO" id="GO:0046872">
    <property type="term" value="F:metal ion binding"/>
    <property type="evidence" value="ECO:0007669"/>
    <property type="project" value="UniProtKB-KW"/>
</dbReference>
<evidence type="ECO:0000313" key="6">
    <source>
        <dbReference type="EMBL" id="SHF31113.1"/>
    </source>
</evidence>
<dbReference type="EMBL" id="FQUM01000004">
    <property type="protein sequence ID" value="SHF31113.1"/>
    <property type="molecule type" value="Genomic_DNA"/>
</dbReference>